<feature type="binding site" evidence="14">
    <location>
        <position position="147"/>
    </location>
    <ligand>
        <name>Zn(2+)</name>
        <dbReference type="ChEBI" id="CHEBI:29105"/>
    </ligand>
</feature>
<dbReference type="FunFam" id="1.10.730.10:FF:000026">
    <property type="entry name" value="Methionine--tRNA ligase"/>
    <property type="match status" value="1"/>
</dbReference>
<dbReference type="GO" id="GO:0005524">
    <property type="term" value="F:ATP binding"/>
    <property type="evidence" value="ECO:0007669"/>
    <property type="project" value="UniProtKB-UniRule"/>
</dbReference>
<dbReference type="CDD" id="cd07957">
    <property type="entry name" value="Anticodon_Ia_Met"/>
    <property type="match status" value="1"/>
</dbReference>
<dbReference type="InterPro" id="IPR009080">
    <property type="entry name" value="tRNAsynth_Ia_anticodon-bd"/>
</dbReference>
<feature type="short sequence motif" description="'KMSKS' region" evidence="14">
    <location>
        <begin position="297"/>
        <end position="301"/>
    </location>
</feature>
<dbReference type="FunFam" id="2.170.220.10:FF:000002">
    <property type="entry name" value="Methionine--tRNA ligase"/>
    <property type="match status" value="1"/>
</dbReference>
<reference evidence="17" key="1">
    <citation type="submission" date="2020-10" db="EMBL/GenBank/DDBJ databases">
        <authorList>
            <person name="Gilroy R."/>
        </authorList>
    </citation>
    <scope>NUCLEOTIDE SEQUENCE</scope>
    <source>
        <strain evidence="17">ChiSxjej2B14-8506</strain>
    </source>
</reference>
<evidence type="ECO:0000256" key="13">
    <source>
        <dbReference type="ARBA" id="ARBA00047364"/>
    </source>
</evidence>
<keyword evidence="10 14" id="KW-0694">RNA-binding</keyword>
<sequence>MAKKYYITTPIYYPSSKLHIGHTFCSVATDAMARFKKQTGYDTFFLTGTDEHGQKIENKAREAGVTPQEYVDNIVVGIKELWRLMDVDYSDFIRTTDERHVKAVQKIFMQLYEKGDIYKGSYEGLYCTPCEAFWTPTQAKDGNCPDCGRPVQKVREEAYFLKISKYQDWLIDYIRSNPDFIQPASRANEMLQNFLLPGLDDLCISRSSFTWGIPVPIDEKHVIYVWLDALSNYITALGYGSDNTELYDKYWPADKHIVGKEIIRFHTIIWPIMLKMLDLPLPKQIFGHGWLVFDGVKMSKSLGNVVDPVVLCKRYSSDAIRYFLLRETNFASDSEFSTAALLGRINSDLANDLGNLVSRTVAMIEKYFGGEIPAPGEYTEVETPLIERVHALPALIEKYMDLMQPNNALADIWKLIGDCNKYIDVTQPWVLGRTDEGKPRLRTVLYTLAECVRAIAVFVEPFMPRTPGRIFEQLGVTDSAIMTWESASQFGSLPAGAHVHKGAALFPRLDVEKELKELDAMLPKHEADKAEKPAEPAKSGKTAKAEKPASKADAPAAAAPGDGTITIDDFAKVQLKLARVIAAERVEKSDKLLKLRLKVGDSERTVVSGIAKHYAPEEMVGKTVVVVANLKPAKLRGIMSEGMILCASDDAGKLSLITVDGDFADGSSIS</sequence>
<dbReference type="CDD" id="cd00814">
    <property type="entry name" value="MetRS_core"/>
    <property type="match status" value="1"/>
</dbReference>
<evidence type="ECO:0000256" key="2">
    <source>
        <dbReference type="ARBA" id="ARBA00004496"/>
    </source>
</evidence>
<dbReference type="GO" id="GO:0005737">
    <property type="term" value="C:cytoplasm"/>
    <property type="evidence" value="ECO:0007669"/>
    <property type="project" value="UniProtKB-SubCell"/>
</dbReference>
<dbReference type="NCBIfam" id="NF008900">
    <property type="entry name" value="PRK12267.1"/>
    <property type="match status" value="1"/>
</dbReference>
<keyword evidence="12 14" id="KW-0030">Aminoacyl-tRNA synthetase</keyword>
<evidence type="ECO:0000256" key="10">
    <source>
        <dbReference type="ARBA" id="ARBA00022884"/>
    </source>
</evidence>
<evidence type="ECO:0000313" key="17">
    <source>
        <dbReference type="EMBL" id="HIU47307.1"/>
    </source>
</evidence>
<evidence type="ECO:0000256" key="1">
    <source>
        <dbReference type="ARBA" id="ARBA00003314"/>
    </source>
</evidence>
<evidence type="ECO:0000256" key="14">
    <source>
        <dbReference type="HAMAP-Rule" id="MF_01228"/>
    </source>
</evidence>
<feature type="short sequence motif" description="'HIGH' region" evidence="14">
    <location>
        <begin position="12"/>
        <end position="22"/>
    </location>
</feature>
<keyword evidence="5 14" id="KW-0963">Cytoplasm</keyword>
<dbReference type="Pfam" id="PF01588">
    <property type="entry name" value="tRNA_bind"/>
    <property type="match status" value="1"/>
</dbReference>
<evidence type="ECO:0000259" key="16">
    <source>
        <dbReference type="PROSITE" id="PS50886"/>
    </source>
</evidence>
<dbReference type="Gene3D" id="3.40.50.620">
    <property type="entry name" value="HUPs"/>
    <property type="match status" value="1"/>
</dbReference>
<dbReference type="Gene3D" id="2.170.220.10">
    <property type="match status" value="1"/>
</dbReference>
<keyword evidence="9 14" id="KW-0067">ATP-binding</keyword>
<keyword evidence="11 14" id="KW-0648">Protein biosynthesis</keyword>
<dbReference type="PRINTS" id="PR01041">
    <property type="entry name" value="TRNASYNTHMET"/>
</dbReference>
<dbReference type="GO" id="GO:0000049">
    <property type="term" value="F:tRNA binding"/>
    <property type="evidence" value="ECO:0007669"/>
    <property type="project" value="UniProtKB-UniRule"/>
</dbReference>
<dbReference type="GO" id="GO:0006431">
    <property type="term" value="P:methionyl-tRNA aminoacylation"/>
    <property type="evidence" value="ECO:0007669"/>
    <property type="project" value="UniProtKB-UniRule"/>
</dbReference>
<organism evidence="17 18">
    <name type="scientific">Candidatus Fimadaptatus faecigallinarum</name>
    <dbReference type="NCBI Taxonomy" id="2840814"/>
    <lineage>
        <taxon>Bacteria</taxon>
        <taxon>Bacillati</taxon>
        <taxon>Bacillota</taxon>
        <taxon>Clostridia</taxon>
        <taxon>Eubacteriales</taxon>
        <taxon>Candidatus Fimadaptatus</taxon>
    </lineage>
</organism>
<dbReference type="CDD" id="cd02800">
    <property type="entry name" value="tRNA_bind_EcMetRS_like"/>
    <property type="match status" value="1"/>
</dbReference>
<comment type="subcellular location">
    <subcellularLocation>
        <location evidence="2 14">Cytoplasm</location>
    </subcellularLocation>
</comment>
<evidence type="ECO:0000313" key="18">
    <source>
        <dbReference type="Proteomes" id="UP000824123"/>
    </source>
</evidence>
<accession>A0A9D1LSQ8</accession>
<protein>
    <recommendedName>
        <fullName evidence="14">Methionine--tRNA ligase</fullName>
        <ecNumber evidence="14">6.1.1.10</ecNumber>
    </recommendedName>
    <alternativeName>
        <fullName evidence="14">Methionyl-tRNA synthetase</fullName>
        <shortName evidence="14">MetRS</shortName>
    </alternativeName>
</protein>
<dbReference type="InterPro" id="IPR023457">
    <property type="entry name" value="Met-tRNA_synth_2"/>
</dbReference>
<comment type="function">
    <text evidence="1 14">Is required not only for elongation of protein synthesis but also for the initiation of all mRNA translation through initiator tRNA(fMet) aminoacylation.</text>
</comment>
<dbReference type="InterPro" id="IPR002547">
    <property type="entry name" value="tRNA-bd_dom"/>
</dbReference>
<evidence type="ECO:0000256" key="5">
    <source>
        <dbReference type="ARBA" id="ARBA00022490"/>
    </source>
</evidence>
<comment type="caution">
    <text evidence="14">Lacks conserved residue(s) required for the propagation of feature annotation.</text>
</comment>
<evidence type="ECO:0000256" key="4">
    <source>
        <dbReference type="ARBA" id="ARBA00011738"/>
    </source>
</evidence>
<dbReference type="Gene3D" id="1.10.730.10">
    <property type="entry name" value="Isoleucyl-tRNA Synthetase, Domain 1"/>
    <property type="match status" value="1"/>
</dbReference>
<comment type="cofactor">
    <cofactor evidence="14">
        <name>Zn(2+)</name>
        <dbReference type="ChEBI" id="CHEBI:29105"/>
    </cofactor>
    <text evidence="14">Binds 1 zinc ion per subunit.</text>
</comment>
<dbReference type="SUPFAM" id="SSF50249">
    <property type="entry name" value="Nucleic acid-binding proteins"/>
    <property type="match status" value="1"/>
</dbReference>
<dbReference type="PANTHER" id="PTHR43326">
    <property type="entry name" value="METHIONYL-TRNA SYNTHETASE"/>
    <property type="match status" value="1"/>
</dbReference>
<feature type="binding site" evidence="14">
    <location>
        <position position="127"/>
    </location>
    <ligand>
        <name>Zn(2+)</name>
        <dbReference type="ChEBI" id="CHEBI:29105"/>
    </ligand>
</feature>
<keyword evidence="14" id="KW-0862">Zinc</keyword>
<dbReference type="GO" id="GO:0004825">
    <property type="term" value="F:methionine-tRNA ligase activity"/>
    <property type="evidence" value="ECO:0007669"/>
    <property type="project" value="UniProtKB-UniRule"/>
</dbReference>
<feature type="compositionally biased region" description="Basic and acidic residues" evidence="15">
    <location>
        <begin position="523"/>
        <end position="535"/>
    </location>
</feature>
<keyword evidence="6 14" id="KW-0820">tRNA-binding</keyword>
<reference evidence="17" key="2">
    <citation type="journal article" date="2021" name="PeerJ">
        <title>Extensive microbial diversity within the chicken gut microbiome revealed by metagenomics and culture.</title>
        <authorList>
            <person name="Gilroy R."/>
            <person name="Ravi A."/>
            <person name="Getino M."/>
            <person name="Pursley I."/>
            <person name="Horton D.L."/>
            <person name="Alikhan N.F."/>
            <person name="Baker D."/>
            <person name="Gharbi K."/>
            <person name="Hall N."/>
            <person name="Watson M."/>
            <person name="Adriaenssens E.M."/>
            <person name="Foster-Nyarko E."/>
            <person name="Jarju S."/>
            <person name="Secka A."/>
            <person name="Antonio M."/>
            <person name="Oren A."/>
            <person name="Chaudhuri R.R."/>
            <person name="La Ragione R."/>
            <person name="Hildebrand F."/>
            <person name="Pallen M.J."/>
        </authorList>
    </citation>
    <scope>NUCLEOTIDE SEQUENCE</scope>
    <source>
        <strain evidence="17">ChiSxjej2B14-8506</strain>
    </source>
</reference>
<dbReference type="InterPro" id="IPR015413">
    <property type="entry name" value="Methionyl/Leucyl_tRNA_Synth"/>
</dbReference>
<comment type="caution">
    <text evidence="17">The sequence shown here is derived from an EMBL/GenBank/DDBJ whole genome shotgun (WGS) entry which is preliminary data.</text>
</comment>
<evidence type="ECO:0000256" key="6">
    <source>
        <dbReference type="ARBA" id="ARBA00022555"/>
    </source>
</evidence>
<evidence type="ECO:0000256" key="9">
    <source>
        <dbReference type="ARBA" id="ARBA00022840"/>
    </source>
</evidence>
<dbReference type="HAMAP" id="MF_01228">
    <property type="entry name" value="Met_tRNA_synth_type2"/>
    <property type="match status" value="1"/>
</dbReference>
<evidence type="ECO:0000256" key="15">
    <source>
        <dbReference type="SAM" id="MobiDB-lite"/>
    </source>
</evidence>
<name>A0A9D1LSQ8_9FIRM</name>
<dbReference type="InterPro" id="IPR004495">
    <property type="entry name" value="Met-tRNA-synth_bsu_C"/>
</dbReference>
<dbReference type="InterPro" id="IPR014758">
    <property type="entry name" value="Met-tRNA_synth"/>
</dbReference>
<keyword evidence="7 14" id="KW-0436">Ligase</keyword>
<dbReference type="GO" id="GO:0046872">
    <property type="term" value="F:metal ion binding"/>
    <property type="evidence" value="ECO:0007669"/>
    <property type="project" value="UniProtKB-KW"/>
</dbReference>
<evidence type="ECO:0000256" key="11">
    <source>
        <dbReference type="ARBA" id="ARBA00022917"/>
    </source>
</evidence>
<dbReference type="PROSITE" id="PS50886">
    <property type="entry name" value="TRBD"/>
    <property type="match status" value="1"/>
</dbReference>
<dbReference type="NCBIfam" id="TIGR00398">
    <property type="entry name" value="metG"/>
    <property type="match status" value="1"/>
</dbReference>
<dbReference type="PANTHER" id="PTHR43326:SF1">
    <property type="entry name" value="METHIONINE--TRNA LIGASE, MITOCHONDRIAL"/>
    <property type="match status" value="1"/>
</dbReference>
<comment type="subunit">
    <text evidence="4 14">Homodimer.</text>
</comment>
<dbReference type="Gene3D" id="2.40.50.140">
    <property type="entry name" value="Nucleic acid-binding proteins"/>
    <property type="match status" value="1"/>
</dbReference>
<evidence type="ECO:0000256" key="7">
    <source>
        <dbReference type="ARBA" id="ARBA00022598"/>
    </source>
</evidence>
<dbReference type="InterPro" id="IPR014729">
    <property type="entry name" value="Rossmann-like_a/b/a_fold"/>
</dbReference>
<comment type="similarity">
    <text evidence="3 14">Belongs to the class-I aminoacyl-tRNA synthetase family. MetG type 2A subfamily.</text>
</comment>
<comment type="catalytic activity">
    <reaction evidence="13 14">
        <text>tRNA(Met) + L-methionine + ATP = L-methionyl-tRNA(Met) + AMP + diphosphate</text>
        <dbReference type="Rhea" id="RHEA:13481"/>
        <dbReference type="Rhea" id="RHEA-COMP:9667"/>
        <dbReference type="Rhea" id="RHEA-COMP:9698"/>
        <dbReference type="ChEBI" id="CHEBI:30616"/>
        <dbReference type="ChEBI" id="CHEBI:33019"/>
        <dbReference type="ChEBI" id="CHEBI:57844"/>
        <dbReference type="ChEBI" id="CHEBI:78442"/>
        <dbReference type="ChEBI" id="CHEBI:78530"/>
        <dbReference type="ChEBI" id="CHEBI:456215"/>
        <dbReference type="EC" id="6.1.1.10"/>
    </reaction>
</comment>
<evidence type="ECO:0000256" key="12">
    <source>
        <dbReference type="ARBA" id="ARBA00023146"/>
    </source>
</evidence>
<feature type="binding site" evidence="14">
    <location>
        <position position="144"/>
    </location>
    <ligand>
        <name>Zn(2+)</name>
        <dbReference type="ChEBI" id="CHEBI:29105"/>
    </ligand>
</feature>
<dbReference type="Pfam" id="PF09334">
    <property type="entry name" value="tRNA-synt_1g"/>
    <property type="match status" value="2"/>
</dbReference>
<dbReference type="Proteomes" id="UP000824123">
    <property type="component" value="Unassembled WGS sequence"/>
</dbReference>
<feature type="binding site" evidence="14">
    <location>
        <position position="130"/>
    </location>
    <ligand>
        <name>Zn(2+)</name>
        <dbReference type="ChEBI" id="CHEBI:29105"/>
    </ligand>
</feature>
<keyword evidence="14" id="KW-0479">Metal-binding</keyword>
<dbReference type="InterPro" id="IPR041872">
    <property type="entry name" value="Anticodon_Met"/>
</dbReference>
<dbReference type="SUPFAM" id="SSF47323">
    <property type="entry name" value="Anticodon-binding domain of a subclass of class I aminoacyl-tRNA synthetases"/>
    <property type="match status" value="1"/>
</dbReference>
<dbReference type="InterPro" id="IPR012340">
    <property type="entry name" value="NA-bd_OB-fold"/>
</dbReference>
<dbReference type="EMBL" id="DVNK01000052">
    <property type="protein sequence ID" value="HIU47307.1"/>
    <property type="molecule type" value="Genomic_DNA"/>
</dbReference>
<feature type="domain" description="TRNA-binding" evidence="16">
    <location>
        <begin position="569"/>
        <end position="670"/>
    </location>
</feature>
<dbReference type="InterPro" id="IPR033911">
    <property type="entry name" value="MetRS_core"/>
</dbReference>
<dbReference type="NCBIfam" id="TIGR00399">
    <property type="entry name" value="metG_C_term"/>
    <property type="match status" value="1"/>
</dbReference>
<dbReference type="SUPFAM" id="SSF52374">
    <property type="entry name" value="Nucleotidylyl transferase"/>
    <property type="match status" value="1"/>
</dbReference>
<feature type="region of interest" description="Disordered" evidence="15">
    <location>
        <begin position="523"/>
        <end position="558"/>
    </location>
</feature>
<proteinExistence type="inferred from homology"/>
<dbReference type="EC" id="6.1.1.10" evidence="14"/>
<keyword evidence="8 14" id="KW-0547">Nucleotide-binding</keyword>
<gene>
    <name evidence="14 17" type="primary">metG</name>
    <name evidence="17" type="ORF">IAC59_08655</name>
</gene>
<dbReference type="AlphaFoldDB" id="A0A9D1LSQ8"/>
<dbReference type="Pfam" id="PF19303">
    <property type="entry name" value="Anticodon_3"/>
    <property type="match status" value="1"/>
</dbReference>
<dbReference type="FunFam" id="2.40.50.140:FF:000042">
    <property type="entry name" value="Methionine--tRNA ligase"/>
    <property type="match status" value="1"/>
</dbReference>
<evidence type="ECO:0000256" key="8">
    <source>
        <dbReference type="ARBA" id="ARBA00022741"/>
    </source>
</evidence>
<evidence type="ECO:0000256" key="3">
    <source>
        <dbReference type="ARBA" id="ARBA00006590"/>
    </source>
</evidence>